<sequence length="60" mass="7435">MMDRYRELEEQRRALRERLRGATLFEHKTRGFVYQLADGSYLSVEEFKRLRRNSGIWWLL</sequence>
<gene>
    <name evidence="1" type="ORF">PJKIFABJ_00010</name>
</gene>
<accession>A0A9E6KQV5</accession>
<keyword evidence="2" id="KW-1185">Reference proteome</keyword>
<dbReference type="EMBL" id="MN905160">
    <property type="protein sequence ID" value="QHZ59965.1"/>
    <property type="molecule type" value="Genomic_DNA"/>
</dbReference>
<organism evidence="1 2">
    <name type="scientific">Pseudomonas phage PE09</name>
    <dbReference type="NCBI Taxonomy" id="2696355"/>
    <lineage>
        <taxon>Viruses</taxon>
        <taxon>Duplodnaviria</taxon>
        <taxon>Heunggongvirae</taxon>
        <taxon>Uroviricota</taxon>
        <taxon>Caudoviricetes</taxon>
        <taxon>Vandenendeviridae</taxon>
        <taxon>Gorskivirinae</taxon>
        <taxon>Otagovirus</taxon>
        <taxon>Otagovirus PE09</taxon>
    </lineage>
</organism>
<evidence type="ECO:0000313" key="1">
    <source>
        <dbReference type="EMBL" id="QHZ59965.1"/>
    </source>
</evidence>
<name>A0A9E6KQV5_9CAUD</name>
<proteinExistence type="predicted"/>
<dbReference type="Proteomes" id="UP001052679">
    <property type="component" value="Segment"/>
</dbReference>
<evidence type="ECO:0000313" key="2">
    <source>
        <dbReference type="Proteomes" id="UP001052679"/>
    </source>
</evidence>
<protein>
    <submittedName>
        <fullName evidence="1">Uncharacterized protein</fullName>
    </submittedName>
</protein>
<reference evidence="1" key="1">
    <citation type="submission" date="2020-01" db="EMBL/GenBank/DDBJ databases">
        <authorList>
            <person name="Ni P."/>
        </authorList>
    </citation>
    <scope>NUCLEOTIDE SEQUENCE</scope>
</reference>